<protein>
    <submittedName>
        <fullName evidence="7">Nucleic acid binding</fullName>
    </submittedName>
</protein>
<evidence type="ECO:0000256" key="2">
    <source>
        <dbReference type="ARBA" id="ARBA00022574"/>
    </source>
</evidence>
<evidence type="ECO:0000259" key="6">
    <source>
        <dbReference type="PROSITE" id="PS50181"/>
    </source>
</evidence>
<sequence>MDPAALNPSDASSTTTINDLPDDLLGHVLALVGRRERRSVTAVCHRFNWLFYTEPTLHLHQPNENPHEEVVLSVQLSVNAPADEAAAASGTAAAQGQEPAVVPEATDKWTTFEDEEQPAAGISEGSAGSAAAAMAPAAAAERSDAPSTATINNLPDDLLGRVLALAGRSEWIRVTLVSRRFYRIFHSEPALWRSLRLHGPLQLENGAILRPLLRRVLPQLQDLSLDLPPNEQAIAVLALVQPARLQSLQLSCAPQLTSLMVYGSLTAADRAALQQAAGSSQPAASAAGLPALQLPPAAWLAGLQGVQRLSLPGNCLADLPAGPYLAGLRSLDLSDNSFQRLPRSLAAATGLTSLNLGGRWGACGGAAGAGMASMETGDGYRGGRGRSGGYQGRGGGGGQWGGSGGGRGGGYNSGGRSGGGGRGGYNDGGYYNSSGGGGGGGGGGRGYNQNFSQGGRGRGRGYWGGRGGRGRGRYSGGPGDRAAAAQREPPPSDLEFVAELKGHTRKVTSVLMDESSGQLFTGSFDGTVRVWSCTTGECVSTVQVGGEVACMLVFAGFLFVGLKTKAGAGLVKAWNMATNQEYCMEGHTGAVQALAAAGDMLFSAGQDQTLRVWKLDGASNQWQCVAVLRQEQGGHRAPIAALWASHPFLFSADYLGTLKVWDLTTGTVRQTIDKAHSGSEIPCITDLTVWEGHIVSASLDGLIKIWEPADPASGLVVNPQPIFTFPEQEAGQRNDGQLSGILSLCGVADSQNRCVLMASYNGERCIRLWELPSFESRGTLVDVNNARAMAGSAGAQLVFSGDEHGRVKVWKWKAIGPGGFPIA</sequence>
<dbReference type="SMART" id="SM00256">
    <property type="entry name" value="FBOX"/>
    <property type="match status" value="2"/>
</dbReference>
<proteinExistence type="predicted"/>
<feature type="repeat" description="WD" evidence="4">
    <location>
        <begin position="584"/>
        <end position="616"/>
    </location>
</feature>
<dbReference type="Proteomes" id="UP000239899">
    <property type="component" value="Unassembled WGS sequence"/>
</dbReference>
<dbReference type="InterPro" id="IPR001680">
    <property type="entry name" value="WD40_rpt"/>
</dbReference>
<reference evidence="7 8" key="1">
    <citation type="journal article" date="2018" name="Plant J.">
        <title>Genome sequences of Chlorella sorokiniana UTEX 1602 and Micractinium conductrix SAG 241.80: implications to maltose excretion by a green alga.</title>
        <authorList>
            <person name="Arriola M.B."/>
            <person name="Velmurugan N."/>
            <person name="Zhang Y."/>
            <person name="Plunkett M.H."/>
            <person name="Hondzo H."/>
            <person name="Barney B.M."/>
        </authorList>
    </citation>
    <scope>NUCLEOTIDE SEQUENCE [LARGE SCALE GENOMIC DNA]</scope>
    <source>
        <strain evidence="8">UTEX 1602</strain>
    </source>
</reference>
<dbReference type="Gene3D" id="1.20.1280.50">
    <property type="match status" value="1"/>
</dbReference>
<keyword evidence="3" id="KW-0677">Repeat</keyword>
<dbReference type="SUPFAM" id="SSF50978">
    <property type="entry name" value="WD40 repeat-like"/>
    <property type="match status" value="1"/>
</dbReference>
<dbReference type="InterPro" id="IPR032675">
    <property type="entry name" value="LRR_dom_sf"/>
</dbReference>
<feature type="domain" description="F-box" evidence="6">
    <location>
        <begin position="148"/>
        <end position="195"/>
    </location>
</feature>
<evidence type="ECO:0000313" key="7">
    <source>
        <dbReference type="EMBL" id="PRW44429.1"/>
    </source>
</evidence>
<evidence type="ECO:0000313" key="8">
    <source>
        <dbReference type="Proteomes" id="UP000239899"/>
    </source>
</evidence>
<accession>A0A2P6TK28</accession>
<dbReference type="InterPro" id="IPR015943">
    <property type="entry name" value="WD40/YVTN_repeat-like_dom_sf"/>
</dbReference>
<dbReference type="CDD" id="cd00200">
    <property type="entry name" value="WD40"/>
    <property type="match status" value="1"/>
</dbReference>
<dbReference type="InterPro" id="IPR036322">
    <property type="entry name" value="WD40_repeat_dom_sf"/>
</dbReference>
<comment type="subcellular location">
    <subcellularLocation>
        <location evidence="1">Cytoplasm</location>
        <location evidence="1">Cytoskeleton</location>
        <location evidence="1">Cilium axoneme</location>
    </subcellularLocation>
</comment>
<keyword evidence="8" id="KW-1185">Reference proteome</keyword>
<dbReference type="Gene3D" id="2.130.10.10">
    <property type="entry name" value="YVTN repeat-like/Quinoprotein amine dehydrogenase"/>
    <property type="match status" value="2"/>
</dbReference>
<evidence type="ECO:0000256" key="5">
    <source>
        <dbReference type="SAM" id="MobiDB-lite"/>
    </source>
</evidence>
<feature type="repeat" description="WD" evidence="4">
    <location>
        <begin position="500"/>
        <end position="541"/>
    </location>
</feature>
<dbReference type="EMBL" id="LHPG02000013">
    <property type="protein sequence ID" value="PRW44429.1"/>
    <property type="molecule type" value="Genomic_DNA"/>
</dbReference>
<dbReference type="PROSITE" id="PS50181">
    <property type="entry name" value="FBOX"/>
    <property type="match status" value="1"/>
</dbReference>
<dbReference type="PRINTS" id="PR00320">
    <property type="entry name" value="GPROTEINBRPT"/>
</dbReference>
<dbReference type="OrthoDB" id="59941at2759"/>
<evidence type="ECO:0000256" key="1">
    <source>
        <dbReference type="ARBA" id="ARBA00004430"/>
    </source>
</evidence>
<dbReference type="InterPro" id="IPR036047">
    <property type="entry name" value="F-box-like_dom_sf"/>
</dbReference>
<dbReference type="InterPro" id="IPR020472">
    <property type="entry name" value="WD40_PAC1"/>
</dbReference>
<gene>
    <name evidence="7" type="ORF">C2E21_6861</name>
</gene>
<organism evidence="7 8">
    <name type="scientific">Chlorella sorokiniana</name>
    <name type="common">Freshwater green alga</name>
    <dbReference type="NCBI Taxonomy" id="3076"/>
    <lineage>
        <taxon>Eukaryota</taxon>
        <taxon>Viridiplantae</taxon>
        <taxon>Chlorophyta</taxon>
        <taxon>core chlorophytes</taxon>
        <taxon>Trebouxiophyceae</taxon>
        <taxon>Chlorellales</taxon>
        <taxon>Chlorellaceae</taxon>
        <taxon>Chlorella clade</taxon>
        <taxon>Chlorella</taxon>
    </lineage>
</organism>
<feature type="compositionally biased region" description="Gly residues" evidence="5">
    <location>
        <begin position="454"/>
        <end position="479"/>
    </location>
</feature>
<evidence type="ECO:0000256" key="4">
    <source>
        <dbReference type="PROSITE-ProRule" id="PRU00221"/>
    </source>
</evidence>
<dbReference type="SUPFAM" id="SSF52058">
    <property type="entry name" value="L domain-like"/>
    <property type="match status" value="1"/>
</dbReference>
<dbReference type="PANTHER" id="PTHR44489:SF1">
    <property type="entry name" value="ZINC FINGER CCCH DOMAIN-CONTAINING PROTEIN 63"/>
    <property type="match status" value="1"/>
</dbReference>
<dbReference type="Gene3D" id="3.80.10.10">
    <property type="entry name" value="Ribonuclease Inhibitor"/>
    <property type="match status" value="1"/>
</dbReference>
<dbReference type="InterPro" id="IPR001810">
    <property type="entry name" value="F-box_dom"/>
</dbReference>
<dbReference type="STRING" id="3076.A0A2P6TK28"/>
<keyword evidence="2 4" id="KW-0853">WD repeat</keyword>
<feature type="region of interest" description="Disordered" evidence="5">
    <location>
        <begin position="442"/>
        <end position="490"/>
    </location>
</feature>
<dbReference type="SMART" id="SM00320">
    <property type="entry name" value="WD40"/>
    <property type="match status" value="6"/>
</dbReference>
<feature type="region of interest" description="Disordered" evidence="5">
    <location>
        <begin position="380"/>
        <end position="415"/>
    </location>
</feature>
<dbReference type="Pfam" id="PF12937">
    <property type="entry name" value="F-box-like"/>
    <property type="match status" value="1"/>
</dbReference>
<comment type="caution">
    <text evidence="7">The sequence shown here is derived from an EMBL/GenBank/DDBJ whole genome shotgun (WGS) entry which is preliminary data.</text>
</comment>
<dbReference type="AlphaFoldDB" id="A0A2P6TK28"/>
<name>A0A2P6TK28_CHLSO</name>
<dbReference type="GO" id="GO:0005930">
    <property type="term" value="C:axoneme"/>
    <property type="evidence" value="ECO:0007669"/>
    <property type="project" value="UniProtKB-SubCell"/>
</dbReference>
<dbReference type="Pfam" id="PF00400">
    <property type="entry name" value="WD40"/>
    <property type="match status" value="2"/>
</dbReference>
<dbReference type="SUPFAM" id="SSF81383">
    <property type="entry name" value="F-box domain"/>
    <property type="match status" value="1"/>
</dbReference>
<evidence type="ECO:0000256" key="3">
    <source>
        <dbReference type="ARBA" id="ARBA00022737"/>
    </source>
</evidence>
<dbReference type="InterPro" id="IPR044715">
    <property type="entry name" value="WDR86-like"/>
</dbReference>
<dbReference type="PANTHER" id="PTHR44489">
    <property type="match status" value="1"/>
</dbReference>
<dbReference type="PROSITE" id="PS50082">
    <property type="entry name" value="WD_REPEATS_2"/>
    <property type="match status" value="2"/>
</dbReference>
<dbReference type="PROSITE" id="PS50294">
    <property type="entry name" value="WD_REPEATS_REGION"/>
    <property type="match status" value="2"/>
</dbReference>